<feature type="compositionally biased region" description="Low complexity" evidence="1">
    <location>
        <begin position="50"/>
        <end position="64"/>
    </location>
</feature>
<proteinExistence type="predicted"/>
<sequence length="216" mass="24288">MLKRETIIDRRPTTTTVIIFESEQNIVCLKALCECELSTIGAVEKGGHRTNTSTSNDNDDTMTTGHHQPPLMYTVMKLRGKSARNAGLFVALNNDISSFHKTIQYQEHTNTHTGKAQSRGQILEPCSNACLLEPNVEVKKNSGLNNPKLNPVITVARHHCCHMIQINIFISNIYALLLEKMCRNQRGGSFFHICLNLKTETNLQSNKSLKREKVKV</sequence>
<evidence type="ECO:0000313" key="3">
    <source>
        <dbReference type="Proteomes" id="UP000054815"/>
    </source>
</evidence>
<gene>
    <name evidence="2" type="ORF">T4E_7541</name>
</gene>
<dbReference type="Proteomes" id="UP000054815">
    <property type="component" value="Unassembled WGS sequence"/>
</dbReference>
<feature type="region of interest" description="Disordered" evidence="1">
    <location>
        <begin position="45"/>
        <end position="67"/>
    </location>
</feature>
<comment type="caution">
    <text evidence="2">The sequence shown here is derived from an EMBL/GenBank/DDBJ whole genome shotgun (WGS) entry which is preliminary data.</text>
</comment>
<evidence type="ECO:0000313" key="2">
    <source>
        <dbReference type="EMBL" id="KRX96694.1"/>
    </source>
</evidence>
<protein>
    <submittedName>
        <fullName evidence="2">Uncharacterized protein</fullName>
    </submittedName>
</protein>
<name>A0A0V0Y8F3_TRIPS</name>
<reference evidence="2 3" key="1">
    <citation type="submission" date="2015-01" db="EMBL/GenBank/DDBJ databases">
        <title>Evolution of Trichinella species and genotypes.</title>
        <authorList>
            <person name="Korhonen P.K."/>
            <person name="Edoardo P."/>
            <person name="Giuseppe L.R."/>
            <person name="Gasser R.B."/>
        </authorList>
    </citation>
    <scope>NUCLEOTIDE SEQUENCE [LARGE SCALE GENOMIC DNA]</scope>
    <source>
        <strain evidence="2">ISS141</strain>
    </source>
</reference>
<evidence type="ECO:0000256" key="1">
    <source>
        <dbReference type="SAM" id="MobiDB-lite"/>
    </source>
</evidence>
<accession>A0A0V0Y8F3</accession>
<organism evidence="2 3">
    <name type="scientific">Trichinella pseudospiralis</name>
    <name type="common">Parasitic roundworm</name>
    <dbReference type="NCBI Taxonomy" id="6337"/>
    <lineage>
        <taxon>Eukaryota</taxon>
        <taxon>Metazoa</taxon>
        <taxon>Ecdysozoa</taxon>
        <taxon>Nematoda</taxon>
        <taxon>Enoplea</taxon>
        <taxon>Dorylaimia</taxon>
        <taxon>Trichinellida</taxon>
        <taxon>Trichinellidae</taxon>
        <taxon>Trichinella</taxon>
    </lineage>
</organism>
<dbReference type="AlphaFoldDB" id="A0A0V0Y8F3"/>
<dbReference type="EMBL" id="JYDU01000040">
    <property type="protein sequence ID" value="KRX96694.1"/>
    <property type="molecule type" value="Genomic_DNA"/>
</dbReference>